<feature type="signal peptide" evidence="1">
    <location>
        <begin position="1"/>
        <end position="19"/>
    </location>
</feature>
<protein>
    <submittedName>
        <fullName evidence="2">Uncharacterized protein</fullName>
    </submittedName>
</protein>
<proteinExistence type="predicted"/>
<accession>A0AAD7IVA8</accession>
<comment type="caution">
    <text evidence="2">The sequence shown here is derived from an EMBL/GenBank/DDBJ whole genome shotgun (WGS) entry which is preliminary data.</text>
</comment>
<evidence type="ECO:0000256" key="1">
    <source>
        <dbReference type="SAM" id="SignalP"/>
    </source>
</evidence>
<gene>
    <name evidence="2" type="ORF">B0H16DRAFT_1551557</name>
</gene>
<reference evidence="2" key="1">
    <citation type="submission" date="2023-03" db="EMBL/GenBank/DDBJ databases">
        <title>Massive genome expansion in bonnet fungi (Mycena s.s.) driven by repeated elements and novel gene families across ecological guilds.</title>
        <authorList>
            <consortium name="Lawrence Berkeley National Laboratory"/>
            <person name="Harder C.B."/>
            <person name="Miyauchi S."/>
            <person name="Viragh M."/>
            <person name="Kuo A."/>
            <person name="Thoen E."/>
            <person name="Andreopoulos B."/>
            <person name="Lu D."/>
            <person name="Skrede I."/>
            <person name="Drula E."/>
            <person name="Henrissat B."/>
            <person name="Morin E."/>
            <person name="Kohler A."/>
            <person name="Barry K."/>
            <person name="LaButti K."/>
            <person name="Morin E."/>
            <person name="Salamov A."/>
            <person name="Lipzen A."/>
            <person name="Mereny Z."/>
            <person name="Hegedus B."/>
            <person name="Baldrian P."/>
            <person name="Stursova M."/>
            <person name="Weitz H."/>
            <person name="Taylor A."/>
            <person name="Grigoriev I.V."/>
            <person name="Nagy L.G."/>
            <person name="Martin F."/>
            <person name="Kauserud H."/>
        </authorList>
    </citation>
    <scope>NUCLEOTIDE SEQUENCE</scope>
    <source>
        <strain evidence="2">CBHHK182m</strain>
    </source>
</reference>
<organism evidence="2 3">
    <name type="scientific">Mycena metata</name>
    <dbReference type="NCBI Taxonomy" id="1033252"/>
    <lineage>
        <taxon>Eukaryota</taxon>
        <taxon>Fungi</taxon>
        <taxon>Dikarya</taxon>
        <taxon>Basidiomycota</taxon>
        <taxon>Agaricomycotina</taxon>
        <taxon>Agaricomycetes</taxon>
        <taxon>Agaricomycetidae</taxon>
        <taxon>Agaricales</taxon>
        <taxon>Marasmiineae</taxon>
        <taxon>Mycenaceae</taxon>
        <taxon>Mycena</taxon>
    </lineage>
</organism>
<sequence length="170" mass="17777">MQFLASFVLSAMFMTTAFAQRGVVAARASADAAAPTCTPPLPPLNTWAENRLTPVVTATNATQLADAFAAFLSPDVSITLNGVATSSAAYQATRTKRGFSGTSTIQYLGSIAVPGKTNTSEEGTVCLYFNNIINGTTVTSGMNLVIRPDASMNGSDTRLVQVLDQVLYGL</sequence>
<feature type="chain" id="PRO_5042051129" evidence="1">
    <location>
        <begin position="20"/>
        <end position="170"/>
    </location>
</feature>
<evidence type="ECO:0000313" key="2">
    <source>
        <dbReference type="EMBL" id="KAJ7749481.1"/>
    </source>
</evidence>
<dbReference type="AlphaFoldDB" id="A0AAD7IVA8"/>
<dbReference type="Proteomes" id="UP001215598">
    <property type="component" value="Unassembled WGS sequence"/>
</dbReference>
<keyword evidence="1" id="KW-0732">Signal</keyword>
<keyword evidence="3" id="KW-1185">Reference proteome</keyword>
<name>A0AAD7IVA8_9AGAR</name>
<dbReference type="EMBL" id="JARKIB010000069">
    <property type="protein sequence ID" value="KAJ7749481.1"/>
    <property type="molecule type" value="Genomic_DNA"/>
</dbReference>
<evidence type="ECO:0000313" key="3">
    <source>
        <dbReference type="Proteomes" id="UP001215598"/>
    </source>
</evidence>